<dbReference type="SMART" id="SM00255">
    <property type="entry name" value="TIR"/>
    <property type="match status" value="1"/>
</dbReference>
<feature type="domain" description="TIR" evidence="1">
    <location>
        <begin position="2"/>
        <end position="137"/>
    </location>
</feature>
<protein>
    <submittedName>
        <fullName evidence="2">Toll/interleukin-1 receptor domain-containing protein</fullName>
    </submittedName>
</protein>
<dbReference type="AlphaFoldDB" id="A0A944M9E5"/>
<dbReference type="InterPro" id="IPR035897">
    <property type="entry name" value="Toll_tir_struct_dom_sf"/>
</dbReference>
<dbReference type="SUPFAM" id="SSF52200">
    <property type="entry name" value="Toll/Interleukin receptor TIR domain"/>
    <property type="match status" value="1"/>
</dbReference>
<evidence type="ECO:0000313" key="3">
    <source>
        <dbReference type="Proteomes" id="UP000770889"/>
    </source>
</evidence>
<dbReference type="GO" id="GO:0007165">
    <property type="term" value="P:signal transduction"/>
    <property type="evidence" value="ECO:0007669"/>
    <property type="project" value="InterPro"/>
</dbReference>
<evidence type="ECO:0000313" key="2">
    <source>
        <dbReference type="EMBL" id="MBT2987773.1"/>
    </source>
</evidence>
<proteinExistence type="predicted"/>
<dbReference type="Gene3D" id="3.40.50.10140">
    <property type="entry name" value="Toll/interleukin-1 receptor homology (TIR) domain"/>
    <property type="match status" value="1"/>
</dbReference>
<reference evidence="2 3" key="1">
    <citation type="submission" date="2021-05" db="EMBL/GenBank/DDBJ databases">
        <title>Genetic and Functional Diversity in Clade A Lucinid endosymbionts from the Bahamas.</title>
        <authorList>
            <person name="Giani N.M."/>
            <person name="Engel A.S."/>
            <person name="Campbell B.J."/>
        </authorList>
    </citation>
    <scope>NUCLEOTIDE SEQUENCE [LARGE SCALE GENOMIC DNA]</scope>
    <source>
        <strain evidence="2">LUC16012Gg_MoonRockCtena</strain>
    </source>
</reference>
<keyword evidence="2" id="KW-0675">Receptor</keyword>
<organism evidence="2 3">
    <name type="scientific">Candidatus Thiodiazotropha taylori</name>
    <dbReference type="NCBI Taxonomy" id="2792791"/>
    <lineage>
        <taxon>Bacteria</taxon>
        <taxon>Pseudomonadati</taxon>
        <taxon>Pseudomonadota</taxon>
        <taxon>Gammaproteobacteria</taxon>
        <taxon>Chromatiales</taxon>
        <taxon>Sedimenticolaceae</taxon>
        <taxon>Candidatus Thiodiazotropha</taxon>
    </lineage>
</organism>
<dbReference type="Proteomes" id="UP000770889">
    <property type="component" value="Unassembled WGS sequence"/>
</dbReference>
<dbReference type="EMBL" id="JAHHGM010000002">
    <property type="protein sequence ID" value="MBT2987773.1"/>
    <property type="molecule type" value="Genomic_DNA"/>
</dbReference>
<comment type="caution">
    <text evidence="2">The sequence shown here is derived from an EMBL/GenBank/DDBJ whole genome shotgun (WGS) entry which is preliminary data.</text>
</comment>
<evidence type="ECO:0000259" key="1">
    <source>
        <dbReference type="SMART" id="SM00255"/>
    </source>
</evidence>
<gene>
    <name evidence="2" type="ORF">KME65_02315</name>
</gene>
<dbReference type="InterPro" id="IPR000157">
    <property type="entry name" value="TIR_dom"/>
</dbReference>
<name>A0A944M9E5_9GAMM</name>
<accession>A0A944M9E5</accession>
<sequence>MNLGLFISHSDEDVAECNKIINQLEKLLPNNIEVWYYKKNLGTGTDYETIITDSAFDAEIALMLVSSHYLESEFCRREREIFQEVHARPLPLILSKCDWQADAWLGSLQVFPPGNEATYLDLEIAAREKALLTLTDEIRRIIIYIKLLNKCRFQRDNLTFYKSNFKSNRRTYDKKWRTLYLPIFQLYSAEADLMTQMENFILIKERQRSALKFSTIKALDNIINSYDASAYEYKDEFEDVMGTNWINHPEKEIYSLLSTHRDLYDKLCSATDMTEETLESFHPSVELLKKKLEDTFKQMEGKIKMVATGEYRNVKTGLGE</sequence>
<dbReference type="Pfam" id="PF13676">
    <property type="entry name" value="TIR_2"/>
    <property type="match status" value="1"/>
</dbReference>